<evidence type="ECO:0000313" key="4">
    <source>
        <dbReference type="Proteomes" id="UP001165160"/>
    </source>
</evidence>
<feature type="region of interest" description="Disordered" evidence="1">
    <location>
        <begin position="334"/>
        <end position="355"/>
    </location>
</feature>
<comment type="caution">
    <text evidence="3">The sequence shown here is derived from an EMBL/GenBank/DDBJ whole genome shotgun (WGS) entry which is preliminary data.</text>
</comment>
<evidence type="ECO:0000313" key="3">
    <source>
        <dbReference type="EMBL" id="GMI00878.1"/>
    </source>
</evidence>
<reference evidence="4" key="1">
    <citation type="journal article" date="2023" name="Commun. Biol.">
        <title>Genome analysis of Parmales, the sister group of diatoms, reveals the evolutionary specialization of diatoms from phago-mixotrophs to photoautotrophs.</title>
        <authorList>
            <person name="Ban H."/>
            <person name="Sato S."/>
            <person name="Yoshikawa S."/>
            <person name="Yamada K."/>
            <person name="Nakamura Y."/>
            <person name="Ichinomiya M."/>
            <person name="Sato N."/>
            <person name="Blanc-Mathieu R."/>
            <person name="Endo H."/>
            <person name="Kuwata A."/>
            <person name="Ogata H."/>
        </authorList>
    </citation>
    <scope>NUCLEOTIDE SEQUENCE [LARGE SCALE GENOMIC DNA]</scope>
    <source>
        <strain evidence="4">NIES 3699</strain>
    </source>
</reference>
<protein>
    <submittedName>
        <fullName evidence="3">Uncharacterized protein</fullName>
    </submittedName>
</protein>
<name>A0A9W7F492_9STRA</name>
<sequence>MSNSTFDCDYFMRGDGGLIASCSDNGECIAGPPNDFEAYADKNGRCICESGWTGLGDFVDGRGMDCNIHISGVKIWWAVIIAMHFFQLLFGMQVLKEMKAAGRSFSKDKNVRCFVSGQVEAFIRIVEGVVRIATGGMVGSHVLVTLLHGIPGAIFWGYCCPQLIEGFLDITLKQSKMDRGAGSEAMAKKMATAKNLLKYQRLVAFFVFIVTPYLTLVSDEPGYLFLISELYYLGCTIMGIYMAFICALPAISAMKKLIGDSNKAAPNEKMTSLLAKLTILHREVRNNGFSNALSCIAFLAFPLTFNLQTYQICFGWTLAPIIIGVGLHTLRPKKAGGKVRPTTTTTTATTTSEED</sequence>
<feature type="transmembrane region" description="Helical" evidence="2">
    <location>
        <begin position="230"/>
        <end position="251"/>
    </location>
</feature>
<keyword evidence="2" id="KW-0812">Transmembrane</keyword>
<gene>
    <name evidence="3" type="ORF">TrVE_jg7284</name>
</gene>
<feature type="transmembrane region" description="Helical" evidence="2">
    <location>
        <begin position="75"/>
        <end position="95"/>
    </location>
</feature>
<evidence type="ECO:0000256" key="1">
    <source>
        <dbReference type="SAM" id="MobiDB-lite"/>
    </source>
</evidence>
<feature type="transmembrane region" description="Helical" evidence="2">
    <location>
        <begin position="199"/>
        <end position="218"/>
    </location>
</feature>
<dbReference type="AlphaFoldDB" id="A0A9W7F492"/>
<keyword evidence="4" id="KW-1185">Reference proteome</keyword>
<evidence type="ECO:0000256" key="2">
    <source>
        <dbReference type="SAM" id="Phobius"/>
    </source>
</evidence>
<feature type="compositionally biased region" description="Low complexity" evidence="1">
    <location>
        <begin position="342"/>
        <end position="355"/>
    </location>
</feature>
<organism evidence="3 4">
    <name type="scientific">Triparma verrucosa</name>
    <dbReference type="NCBI Taxonomy" id="1606542"/>
    <lineage>
        <taxon>Eukaryota</taxon>
        <taxon>Sar</taxon>
        <taxon>Stramenopiles</taxon>
        <taxon>Ochrophyta</taxon>
        <taxon>Bolidophyceae</taxon>
        <taxon>Parmales</taxon>
        <taxon>Triparmaceae</taxon>
        <taxon>Triparma</taxon>
    </lineage>
</organism>
<keyword evidence="2" id="KW-1133">Transmembrane helix</keyword>
<accession>A0A9W7F492</accession>
<proteinExistence type="predicted"/>
<feature type="transmembrane region" description="Helical" evidence="2">
    <location>
        <begin position="309"/>
        <end position="330"/>
    </location>
</feature>
<dbReference type="Proteomes" id="UP001165160">
    <property type="component" value="Unassembled WGS sequence"/>
</dbReference>
<keyword evidence="2" id="KW-0472">Membrane</keyword>
<dbReference type="EMBL" id="BRXX01000253">
    <property type="protein sequence ID" value="GMI00878.1"/>
    <property type="molecule type" value="Genomic_DNA"/>
</dbReference>
<feature type="transmembrane region" description="Helical" evidence="2">
    <location>
        <begin position="286"/>
        <end position="303"/>
    </location>
</feature>